<dbReference type="OrthoDB" id="9812701at2"/>
<dbReference type="GO" id="GO:0015833">
    <property type="term" value="P:peptide transport"/>
    <property type="evidence" value="ECO:0007669"/>
    <property type="project" value="UniProtKB-KW"/>
</dbReference>
<dbReference type="GO" id="GO:0055085">
    <property type="term" value="P:transmembrane transport"/>
    <property type="evidence" value="ECO:0007669"/>
    <property type="project" value="InterPro"/>
</dbReference>
<gene>
    <name evidence="11" type="ORF">E2L08_07605</name>
</gene>
<dbReference type="AlphaFoldDB" id="A0A4R6ADU9"/>
<dbReference type="PROSITE" id="PS50928">
    <property type="entry name" value="ABC_TM1"/>
    <property type="match status" value="1"/>
</dbReference>
<dbReference type="PANTHER" id="PTHR43386">
    <property type="entry name" value="OLIGOPEPTIDE TRANSPORT SYSTEM PERMEASE PROTEIN APPC"/>
    <property type="match status" value="1"/>
</dbReference>
<dbReference type="InterPro" id="IPR035906">
    <property type="entry name" value="MetI-like_sf"/>
</dbReference>
<accession>A0A4R6ADU9</accession>
<keyword evidence="12" id="KW-1185">Reference proteome</keyword>
<feature type="transmembrane region" description="Helical" evidence="9">
    <location>
        <begin position="20"/>
        <end position="38"/>
    </location>
</feature>
<keyword evidence="4 9" id="KW-0812">Transmembrane</keyword>
<proteinExistence type="inferred from homology"/>
<evidence type="ECO:0000256" key="2">
    <source>
        <dbReference type="ARBA" id="ARBA00022448"/>
    </source>
</evidence>
<dbReference type="SUPFAM" id="SSF161098">
    <property type="entry name" value="MetI-like"/>
    <property type="match status" value="1"/>
</dbReference>
<evidence type="ECO:0000256" key="7">
    <source>
        <dbReference type="ARBA" id="ARBA00022989"/>
    </source>
</evidence>
<keyword evidence="3" id="KW-1003">Cell membrane</keyword>
<feature type="domain" description="ABC transmembrane type-1" evidence="10">
    <location>
        <begin position="80"/>
        <end position="265"/>
    </location>
</feature>
<evidence type="ECO:0000256" key="1">
    <source>
        <dbReference type="ARBA" id="ARBA00004651"/>
    </source>
</evidence>
<feature type="transmembrane region" description="Helical" evidence="9">
    <location>
        <begin position="242"/>
        <end position="264"/>
    </location>
</feature>
<dbReference type="Proteomes" id="UP000295701">
    <property type="component" value="Unassembled WGS sequence"/>
</dbReference>
<evidence type="ECO:0000313" key="12">
    <source>
        <dbReference type="Proteomes" id="UP000295701"/>
    </source>
</evidence>
<dbReference type="Gene3D" id="1.10.3720.10">
    <property type="entry name" value="MetI-like"/>
    <property type="match status" value="1"/>
</dbReference>
<name>A0A4R6ADU9_9RHOB</name>
<keyword evidence="6" id="KW-0653">Protein transport</keyword>
<dbReference type="RefSeq" id="WP_133396470.1">
    <property type="nucleotide sequence ID" value="NZ_SNAA01000006.1"/>
</dbReference>
<dbReference type="GO" id="GO:0005886">
    <property type="term" value="C:plasma membrane"/>
    <property type="evidence" value="ECO:0007669"/>
    <property type="project" value="UniProtKB-SubCell"/>
</dbReference>
<dbReference type="GO" id="GO:0015031">
    <property type="term" value="P:protein transport"/>
    <property type="evidence" value="ECO:0007669"/>
    <property type="project" value="UniProtKB-KW"/>
</dbReference>
<organism evidence="11 12">
    <name type="scientific">Palleronia sediminis</name>
    <dbReference type="NCBI Taxonomy" id="2547833"/>
    <lineage>
        <taxon>Bacteria</taxon>
        <taxon>Pseudomonadati</taxon>
        <taxon>Pseudomonadota</taxon>
        <taxon>Alphaproteobacteria</taxon>
        <taxon>Rhodobacterales</taxon>
        <taxon>Roseobacteraceae</taxon>
        <taxon>Palleronia</taxon>
    </lineage>
</organism>
<feature type="transmembrane region" description="Helical" evidence="9">
    <location>
        <begin position="80"/>
        <end position="103"/>
    </location>
</feature>
<reference evidence="11 12" key="1">
    <citation type="submission" date="2019-03" db="EMBL/GenBank/DDBJ databases">
        <title>Primorskyibacter sp. SS33 isolated from sediments.</title>
        <authorList>
            <person name="Xunke S."/>
        </authorList>
    </citation>
    <scope>NUCLEOTIDE SEQUENCE [LARGE SCALE GENOMIC DNA]</scope>
    <source>
        <strain evidence="11 12">SS33</strain>
    </source>
</reference>
<evidence type="ECO:0000259" key="10">
    <source>
        <dbReference type="PROSITE" id="PS50928"/>
    </source>
</evidence>
<evidence type="ECO:0000256" key="8">
    <source>
        <dbReference type="ARBA" id="ARBA00023136"/>
    </source>
</evidence>
<evidence type="ECO:0000256" key="3">
    <source>
        <dbReference type="ARBA" id="ARBA00022475"/>
    </source>
</evidence>
<evidence type="ECO:0000256" key="5">
    <source>
        <dbReference type="ARBA" id="ARBA00022856"/>
    </source>
</evidence>
<sequence length="275" mass="29703">MRDSLLAQLMYRIGPGESLALLALVAITVLSIIAPWITPHDPYLRVDSAYLPPGPGHWFGTDEIGRDMLSRILLGTTYTWLPGLAIIAGALIFGSAIGLVAGLAGGRTDLLLMRLVELFMVLPSTLIALAVVAALGNGLFNTMLAILIFWWPWYARIVRDEVRRLVSRPHFEAARSAGLPLARLIRRHLLPGIVPALLVAATLDVANVVMIMSLMSFLGLGQPAPAPELGAMTARALDSLTVFWWLPILPATAIFVMCLMSNLAGDGLRRIVRGA</sequence>
<evidence type="ECO:0000256" key="6">
    <source>
        <dbReference type="ARBA" id="ARBA00022927"/>
    </source>
</evidence>
<keyword evidence="8 9" id="KW-0472">Membrane</keyword>
<comment type="caution">
    <text evidence="11">The sequence shown here is derived from an EMBL/GenBank/DDBJ whole genome shotgun (WGS) entry which is preliminary data.</text>
</comment>
<dbReference type="PANTHER" id="PTHR43386:SF1">
    <property type="entry name" value="D,D-DIPEPTIDE TRANSPORT SYSTEM PERMEASE PROTEIN DDPC-RELATED"/>
    <property type="match status" value="1"/>
</dbReference>
<dbReference type="InterPro" id="IPR050366">
    <property type="entry name" value="BP-dependent_transpt_permease"/>
</dbReference>
<evidence type="ECO:0000313" key="11">
    <source>
        <dbReference type="EMBL" id="TDL81192.1"/>
    </source>
</evidence>
<dbReference type="Pfam" id="PF00528">
    <property type="entry name" value="BPD_transp_1"/>
    <property type="match status" value="1"/>
</dbReference>
<protein>
    <submittedName>
        <fullName evidence="11">ABC transporter permease</fullName>
    </submittedName>
</protein>
<keyword evidence="5" id="KW-0571">Peptide transport</keyword>
<feature type="transmembrane region" description="Helical" evidence="9">
    <location>
        <begin position="193"/>
        <end position="222"/>
    </location>
</feature>
<keyword evidence="7 9" id="KW-1133">Transmembrane helix</keyword>
<evidence type="ECO:0000256" key="4">
    <source>
        <dbReference type="ARBA" id="ARBA00022692"/>
    </source>
</evidence>
<dbReference type="CDD" id="cd06261">
    <property type="entry name" value="TM_PBP2"/>
    <property type="match status" value="1"/>
</dbReference>
<keyword evidence="2 9" id="KW-0813">Transport</keyword>
<feature type="transmembrane region" description="Helical" evidence="9">
    <location>
        <begin position="115"/>
        <end position="133"/>
    </location>
</feature>
<comment type="subcellular location">
    <subcellularLocation>
        <location evidence="1 9">Cell membrane</location>
        <topology evidence="1 9">Multi-pass membrane protein</topology>
    </subcellularLocation>
</comment>
<evidence type="ECO:0000256" key="9">
    <source>
        <dbReference type="RuleBase" id="RU363032"/>
    </source>
</evidence>
<dbReference type="EMBL" id="SNAA01000006">
    <property type="protein sequence ID" value="TDL81192.1"/>
    <property type="molecule type" value="Genomic_DNA"/>
</dbReference>
<feature type="transmembrane region" description="Helical" evidence="9">
    <location>
        <begin position="139"/>
        <end position="158"/>
    </location>
</feature>
<comment type="similarity">
    <text evidence="9">Belongs to the binding-protein-dependent transport system permease family.</text>
</comment>
<dbReference type="InterPro" id="IPR000515">
    <property type="entry name" value="MetI-like"/>
</dbReference>